<organism evidence="2">
    <name type="scientific">Castor canadensis</name>
    <name type="common">American beaver</name>
    <dbReference type="NCBI Taxonomy" id="51338"/>
    <lineage>
        <taxon>Eukaryota</taxon>
        <taxon>Metazoa</taxon>
        <taxon>Chordata</taxon>
        <taxon>Craniata</taxon>
        <taxon>Vertebrata</taxon>
        <taxon>Euteleostomi</taxon>
        <taxon>Mammalia</taxon>
        <taxon>Eutheria</taxon>
        <taxon>Euarchontoglires</taxon>
        <taxon>Glires</taxon>
        <taxon>Rodentia</taxon>
        <taxon>Castorimorpha</taxon>
        <taxon>Castoridae</taxon>
        <taxon>Castor</taxon>
    </lineage>
</organism>
<dbReference type="Ensembl" id="ENSCCNT00000040014.1">
    <property type="protein sequence ID" value="ENSCCNP00000031840.1"/>
    <property type="gene ID" value="ENSCCNG00000030265.1"/>
</dbReference>
<evidence type="ECO:0000313" key="2">
    <source>
        <dbReference type="Ensembl" id="ENSCCNP00000031840.1"/>
    </source>
</evidence>
<evidence type="ECO:0000256" key="1">
    <source>
        <dbReference type="SAM" id="MobiDB-lite"/>
    </source>
</evidence>
<name>A0A8C0XTD2_CASCN</name>
<reference evidence="2" key="1">
    <citation type="submission" date="2023-09" db="UniProtKB">
        <authorList>
            <consortium name="Ensembl"/>
        </authorList>
    </citation>
    <scope>IDENTIFICATION</scope>
</reference>
<feature type="region of interest" description="Disordered" evidence="1">
    <location>
        <begin position="1"/>
        <end position="36"/>
    </location>
</feature>
<proteinExistence type="predicted"/>
<protein>
    <submittedName>
        <fullName evidence="2">Uncharacterized protein</fullName>
    </submittedName>
</protein>
<sequence length="153" mass="15646">MGGGRGLLGRESPWPAAGAPGRVGCAASRRAPPPSRGRCNVPCALLSPPARVVLAFVPGIALQAPAAAAAGPRSGARRRRPVLPARPLPCTLGRCPGPQLQAGLALHTGHTTHGRPLSAAPAMPPACISLPTHLRCAAITIHRTCCVPFKQYC</sequence>
<accession>A0A8C0XTD2</accession>
<dbReference type="AlphaFoldDB" id="A0A8C0XTD2"/>